<evidence type="ECO:0000313" key="3">
    <source>
        <dbReference type="Proteomes" id="UP000001400"/>
    </source>
</evidence>
<proteinExistence type="predicted"/>
<evidence type="ECO:0000256" key="1">
    <source>
        <dbReference type="SAM" id="Phobius"/>
    </source>
</evidence>
<feature type="transmembrane region" description="Helical" evidence="1">
    <location>
        <begin position="17"/>
        <end position="44"/>
    </location>
</feature>
<keyword evidence="1" id="KW-0812">Transmembrane</keyword>
<evidence type="ECO:0000313" key="2">
    <source>
        <dbReference type="EMBL" id="ADD08350.1"/>
    </source>
</evidence>
<dbReference type="AlphaFoldDB" id="D3TCR5"/>
<gene>
    <name evidence="2" type="ordered locus">Aboo_0539</name>
</gene>
<keyword evidence="3" id="KW-1185">Reference proteome</keyword>
<dbReference type="EMBL" id="CP001941">
    <property type="protein sequence ID" value="ADD08350.1"/>
    <property type="molecule type" value="Genomic_DNA"/>
</dbReference>
<keyword evidence="1" id="KW-1133">Transmembrane helix</keyword>
<feature type="transmembrane region" description="Helical" evidence="1">
    <location>
        <begin position="64"/>
        <end position="86"/>
    </location>
</feature>
<accession>D3TCR5</accession>
<keyword evidence="1" id="KW-0472">Membrane</keyword>
<protein>
    <recommendedName>
        <fullName evidence="4">SHOCT domain-containing protein</fullName>
    </recommendedName>
</protein>
<name>D3TCR5_ACIB4</name>
<dbReference type="KEGG" id="abi:Aboo_0539"/>
<organism evidence="2 3">
    <name type="scientific">Aciduliprofundum boonei (strain DSM 19572 / T469)</name>
    <dbReference type="NCBI Taxonomy" id="439481"/>
    <lineage>
        <taxon>Archaea</taxon>
        <taxon>Methanobacteriati</taxon>
        <taxon>Thermoplasmatota</taxon>
        <taxon>DHVE2 group</taxon>
        <taxon>Candidatus Aciduliprofundum</taxon>
    </lineage>
</organism>
<reference evidence="2" key="1">
    <citation type="submission" date="2010-02" db="EMBL/GenBank/DDBJ databases">
        <title>Complete sequence of Aciduliprofundum boonei T469.</title>
        <authorList>
            <consortium name="US DOE Joint Genome Institute"/>
            <person name="Lucas S."/>
            <person name="Copeland A."/>
            <person name="Lapidus A."/>
            <person name="Cheng J.-F."/>
            <person name="Bruce D."/>
            <person name="Goodwin L."/>
            <person name="Pitluck S."/>
            <person name="Saunders E."/>
            <person name="Detter J.C."/>
            <person name="Han C."/>
            <person name="Tapia R."/>
            <person name="Land M."/>
            <person name="Hauser L."/>
            <person name="Kyrpides N."/>
            <person name="Mikhailova N."/>
            <person name="Flores G."/>
            <person name="Reysenbach A.-L."/>
            <person name="Woyke T."/>
        </authorList>
    </citation>
    <scope>NUCLEOTIDE SEQUENCE</scope>
    <source>
        <strain evidence="2">T469</strain>
    </source>
</reference>
<dbReference type="Proteomes" id="UP000001400">
    <property type="component" value="Chromosome"/>
</dbReference>
<dbReference type="HOGENOM" id="CLU_1840447_0_0_2"/>
<evidence type="ECO:0008006" key="4">
    <source>
        <dbReference type="Google" id="ProtNLM"/>
    </source>
</evidence>
<sequence>MSLSVLISAKERAVLDYALLTVASLTLFFVSIFYVALAVGVITIQNTLSKWFGWGGVVAGSLCILIPALGLILGILGTFAGIIGMLRAYSSLRKLKAIDMREIEKEEIKYALRKEYLIGKMTKEEYEEKLKLVEERYKG</sequence>